<gene>
    <name evidence="1" type="ORF">BCT54_22170</name>
</gene>
<proteinExistence type="predicted"/>
<accession>A0A2N7JRL1</accession>
<evidence type="ECO:0000313" key="1">
    <source>
        <dbReference type="EMBL" id="PMM56039.1"/>
    </source>
</evidence>
<reference evidence="2" key="1">
    <citation type="submission" date="2016-07" db="EMBL/GenBank/DDBJ databases">
        <title>Nontailed viruses are major unrecognized killers of bacteria in the ocean.</title>
        <authorList>
            <person name="Kauffman K."/>
            <person name="Hussain F."/>
            <person name="Yang J."/>
            <person name="Arevalo P."/>
            <person name="Brown J."/>
            <person name="Cutler M."/>
            <person name="Kelly L."/>
            <person name="Polz M.F."/>
        </authorList>
    </citation>
    <scope>NUCLEOTIDE SEQUENCE [LARGE SCALE GENOMIC DNA]</scope>
    <source>
        <strain evidence="2">10N.261.48.B5</strain>
    </source>
</reference>
<dbReference type="Proteomes" id="UP000235533">
    <property type="component" value="Unassembled WGS sequence"/>
</dbReference>
<sequence length="132" mass="14922">MNTPQTLSFADLIVIPTTPQSEWIDVTDSAHDVGIHTQFAGLSQHVWFEAIEVHDCALSLSKEKQLHQLLALAKRAVMRSPHAQIVSFMVAKPPSRDRVYLHQPLHLVVMFEPCAQGSQLVIQTESEFHRYP</sequence>
<dbReference type="AlphaFoldDB" id="A0A2N7JRL1"/>
<dbReference type="EMBL" id="MCZF01000093">
    <property type="protein sequence ID" value="PMM56039.1"/>
    <property type="molecule type" value="Genomic_DNA"/>
</dbReference>
<dbReference type="RefSeq" id="WP_102552156.1">
    <property type="nucleotide sequence ID" value="NZ_MCZF01000093.1"/>
</dbReference>
<comment type="caution">
    <text evidence="1">The sequence shown here is derived from an EMBL/GenBank/DDBJ whole genome shotgun (WGS) entry which is preliminary data.</text>
</comment>
<name>A0A2N7JRL1_VIBSP</name>
<evidence type="ECO:0000313" key="2">
    <source>
        <dbReference type="Proteomes" id="UP000235533"/>
    </source>
</evidence>
<protein>
    <submittedName>
        <fullName evidence="1">Uncharacterized protein</fullName>
    </submittedName>
</protein>
<organism evidence="1 2">
    <name type="scientific">Vibrio splendidus</name>
    <dbReference type="NCBI Taxonomy" id="29497"/>
    <lineage>
        <taxon>Bacteria</taxon>
        <taxon>Pseudomonadati</taxon>
        <taxon>Pseudomonadota</taxon>
        <taxon>Gammaproteobacteria</taxon>
        <taxon>Vibrionales</taxon>
        <taxon>Vibrionaceae</taxon>
        <taxon>Vibrio</taxon>
    </lineage>
</organism>